<dbReference type="InterPro" id="IPR039661">
    <property type="entry name" value="ELP3"/>
</dbReference>
<feature type="domain" description="Radical SAM core" evidence="7">
    <location>
        <begin position="19"/>
        <end position="275"/>
    </location>
</feature>
<dbReference type="EMBL" id="FNRP01000014">
    <property type="protein sequence ID" value="SEA82690.1"/>
    <property type="molecule type" value="Genomic_DNA"/>
</dbReference>
<dbReference type="GO" id="GO:0046872">
    <property type="term" value="F:metal ion binding"/>
    <property type="evidence" value="ECO:0007669"/>
    <property type="project" value="UniProtKB-KW"/>
</dbReference>
<dbReference type="RefSeq" id="WP_009040076.1">
    <property type="nucleotide sequence ID" value="NZ_CAKOCS010000054.1"/>
</dbReference>
<reference evidence="12" key="1">
    <citation type="submission" date="2016-10" db="EMBL/GenBank/DDBJ databases">
        <authorList>
            <person name="Varghese N."/>
            <person name="Submissions S."/>
        </authorList>
    </citation>
    <scope>NUCLEOTIDE SEQUENCE [LARGE SCALE GENOMIC DNA]</scope>
    <source>
        <strain evidence="12">NLAE-zl-C202</strain>
    </source>
</reference>
<evidence type="ECO:0000313" key="10">
    <source>
        <dbReference type="EMBL" id="SFM31809.1"/>
    </source>
</evidence>
<accession>A0A173ZMR6</accession>
<sequence>MNMSTQLLYNDFPTFLRKYFPYKVQKISLNAGFTCPNRDGTKGWGGCTYCNNQTFNPDYCRTEKSITTQLEEGKCFFAHKYPEMKYLAYFQAYTNTYAELEGLKRKYEEALTVDGVVGLVIGTRPDCMPESLLRYLEELNKHTFLMVEYGIESTCDETLKRINRGHTYADTVEAVRRTAACGILTGGHIILGLPGETHDTMVAQAEILSDLPLATLKIHQLQLIRGTRMAHEYDEAPDGFHLFNEVEEYIDLVIDYVEHLRPDIVVERFVSQSPKDLLIAPDWGLKNYEFVARLQKRMKERGAYQGKKYRDSEKRIIFADDKLTTE</sequence>
<dbReference type="InterPro" id="IPR032432">
    <property type="entry name" value="Radical_SAM_C"/>
</dbReference>
<dbReference type="Proteomes" id="UP000183766">
    <property type="component" value="Unassembled WGS sequence"/>
</dbReference>
<keyword evidence="4" id="KW-0479">Metal-binding</keyword>
<reference evidence="9 11" key="2">
    <citation type="submission" date="2016-10" db="EMBL/GenBank/DDBJ databases">
        <authorList>
            <person name="de Groot N.N."/>
        </authorList>
    </citation>
    <scope>NUCLEOTIDE SEQUENCE [LARGE SCALE GENOMIC DNA]</scope>
    <source>
        <strain evidence="10">NLAE-zl-C202</strain>
        <strain evidence="9 11">NLAE-zl-G339</strain>
    </source>
</reference>
<dbReference type="Gene3D" id="3.80.30.20">
    <property type="entry name" value="tm_1862 like domain"/>
    <property type="match status" value="1"/>
</dbReference>
<reference evidence="8" key="3">
    <citation type="submission" date="2023-08" db="EMBL/GenBank/DDBJ databases">
        <title>Mucin Metabolism Genes Underlie the Key Renovations of Bacteroides xylanisolvens Genomes in Captive Great Apes.</title>
        <authorList>
            <person name="Nishida A.H."/>
        </authorList>
    </citation>
    <scope>NUCLEOTIDE SEQUENCE</scope>
    <source>
        <strain evidence="8">P19.10B</strain>
    </source>
</reference>
<evidence type="ECO:0000313" key="9">
    <source>
        <dbReference type="EMBL" id="SEA82690.1"/>
    </source>
</evidence>
<dbReference type="EMBL" id="JAIWWW010000045">
    <property type="protein sequence ID" value="MCA4525540.1"/>
    <property type="molecule type" value="Genomic_DNA"/>
</dbReference>
<dbReference type="Proteomes" id="UP000183040">
    <property type="component" value="Unassembled WGS sequence"/>
</dbReference>
<dbReference type="InterPro" id="IPR058240">
    <property type="entry name" value="rSAM_sf"/>
</dbReference>
<name>A0A173ZMR6_9BACE</name>
<gene>
    <name evidence="8" type="ORF">LDZ35_20270</name>
    <name evidence="9" type="ORF">SAMN04487924_11495</name>
    <name evidence="10" type="ORF">SAMN05216250_10353</name>
</gene>
<evidence type="ECO:0000256" key="3">
    <source>
        <dbReference type="ARBA" id="ARBA00022691"/>
    </source>
</evidence>
<comment type="cofactor">
    <cofactor evidence="1">
        <name>[4Fe-4S] cluster</name>
        <dbReference type="ChEBI" id="CHEBI:49883"/>
    </cofactor>
</comment>
<dbReference type="PANTHER" id="PTHR11135:SF1">
    <property type="entry name" value="PROTEIN YHCC"/>
    <property type="match status" value="1"/>
</dbReference>
<evidence type="ECO:0000256" key="2">
    <source>
        <dbReference type="ARBA" id="ARBA00022485"/>
    </source>
</evidence>
<keyword evidence="6" id="KW-0411">Iron-sulfur</keyword>
<keyword evidence="5" id="KW-0408">Iron</keyword>
<dbReference type="PANTHER" id="PTHR11135">
    <property type="entry name" value="HISTONE ACETYLTRANSFERASE-RELATED"/>
    <property type="match status" value="1"/>
</dbReference>
<evidence type="ECO:0000313" key="12">
    <source>
        <dbReference type="Proteomes" id="UP000183766"/>
    </source>
</evidence>
<dbReference type="GO" id="GO:0051539">
    <property type="term" value="F:4 iron, 4 sulfur cluster binding"/>
    <property type="evidence" value="ECO:0007669"/>
    <property type="project" value="UniProtKB-KW"/>
</dbReference>
<dbReference type="PROSITE" id="PS51918">
    <property type="entry name" value="RADICAL_SAM"/>
    <property type="match status" value="1"/>
</dbReference>
<evidence type="ECO:0000256" key="5">
    <source>
        <dbReference type="ARBA" id="ARBA00023004"/>
    </source>
</evidence>
<dbReference type="Pfam" id="PF16199">
    <property type="entry name" value="Radical_SAM_C"/>
    <property type="match status" value="1"/>
</dbReference>
<dbReference type="Proteomes" id="UP001197958">
    <property type="component" value="Unassembled WGS sequence"/>
</dbReference>
<dbReference type="InterPro" id="IPR006638">
    <property type="entry name" value="Elp3/MiaA/NifB-like_rSAM"/>
</dbReference>
<evidence type="ECO:0000256" key="1">
    <source>
        <dbReference type="ARBA" id="ARBA00001966"/>
    </source>
</evidence>
<dbReference type="SFLD" id="SFLDG01086">
    <property type="entry name" value="elongater_protein-like"/>
    <property type="match status" value="1"/>
</dbReference>
<dbReference type="Pfam" id="PF04055">
    <property type="entry name" value="Radical_SAM"/>
    <property type="match status" value="1"/>
</dbReference>
<evidence type="ECO:0000256" key="6">
    <source>
        <dbReference type="ARBA" id="ARBA00023014"/>
    </source>
</evidence>
<dbReference type="EMBL" id="FOUM01000003">
    <property type="protein sequence ID" value="SFM31809.1"/>
    <property type="molecule type" value="Genomic_DNA"/>
</dbReference>
<dbReference type="InterPro" id="IPR007197">
    <property type="entry name" value="rSAM"/>
</dbReference>
<protein>
    <submittedName>
        <fullName evidence="8">TIGR01212 family radical SAM protein</fullName>
    </submittedName>
</protein>
<dbReference type="SFLD" id="SFLDG01091">
    <property type="entry name" value="uncharacterized_CHP01210-like"/>
    <property type="match status" value="1"/>
</dbReference>
<keyword evidence="2" id="KW-0004">4Fe-4S</keyword>
<dbReference type="SUPFAM" id="SSF102114">
    <property type="entry name" value="Radical SAM enzymes"/>
    <property type="match status" value="1"/>
</dbReference>
<dbReference type="SFLD" id="SFLDS00029">
    <property type="entry name" value="Radical_SAM"/>
    <property type="match status" value="1"/>
</dbReference>
<dbReference type="SMART" id="SM00729">
    <property type="entry name" value="Elp3"/>
    <property type="match status" value="1"/>
</dbReference>
<dbReference type="GeneID" id="69483648"/>
<dbReference type="GO" id="GO:0003824">
    <property type="term" value="F:catalytic activity"/>
    <property type="evidence" value="ECO:0007669"/>
    <property type="project" value="InterPro"/>
</dbReference>
<proteinExistence type="predicted"/>
<evidence type="ECO:0000256" key="4">
    <source>
        <dbReference type="ARBA" id="ARBA00022723"/>
    </source>
</evidence>
<dbReference type="NCBIfam" id="TIGR01212">
    <property type="entry name" value="TIGR01212 family radical SAM protein"/>
    <property type="match status" value="1"/>
</dbReference>
<organism evidence="9 11">
    <name type="scientific">Bacteroides xylanisolvens</name>
    <dbReference type="NCBI Taxonomy" id="371601"/>
    <lineage>
        <taxon>Bacteria</taxon>
        <taxon>Pseudomonadati</taxon>
        <taxon>Bacteroidota</taxon>
        <taxon>Bacteroidia</taxon>
        <taxon>Bacteroidales</taxon>
        <taxon>Bacteroidaceae</taxon>
        <taxon>Bacteroides</taxon>
    </lineage>
</organism>
<evidence type="ECO:0000313" key="8">
    <source>
        <dbReference type="EMBL" id="MCA4525540.1"/>
    </source>
</evidence>
<dbReference type="InterPro" id="IPR005911">
    <property type="entry name" value="YhcC-like"/>
</dbReference>
<keyword evidence="3" id="KW-0949">S-adenosyl-L-methionine</keyword>
<evidence type="ECO:0000259" key="7">
    <source>
        <dbReference type="PROSITE" id="PS51918"/>
    </source>
</evidence>
<evidence type="ECO:0000313" key="11">
    <source>
        <dbReference type="Proteomes" id="UP000183040"/>
    </source>
</evidence>
<dbReference type="InterPro" id="IPR023404">
    <property type="entry name" value="rSAM_horseshoe"/>
</dbReference>
<dbReference type="AlphaFoldDB" id="A0A173ZMR6"/>